<accession>A0A0C2GWS1</accession>
<proteinExistence type="predicted"/>
<name>A0A0C2GWS1_9BILA</name>
<evidence type="ECO:0000313" key="3">
    <source>
        <dbReference type="Proteomes" id="UP000054047"/>
    </source>
</evidence>
<dbReference type="Proteomes" id="UP000054047">
    <property type="component" value="Unassembled WGS sequence"/>
</dbReference>
<evidence type="ECO:0000313" key="2">
    <source>
        <dbReference type="EMBL" id="KIH63519.1"/>
    </source>
</evidence>
<feature type="compositionally biased region" description="Basic and acidic residues" evidence="1">
    <location>
        <begin position="101"/>
        <end position="111"/>
    </location>
</feature>
<gene>
    <name evidence="2" type="ORF">ANCDUO_06176</name>
</gene>
<feature type="region of interest" description="Disordered" evidence="1">
    <location>
        <begin position="101"/>
        <end position="122"/>
    </location>
</feature>
<sequence>MELSQILLENTKEWPEHVQILESVYNAEPRRAYEKVKELAQGIEQPRAVFGKGNTKYEFRNRHAWKERAREYEKGRPGVKKPYKLRSTECVGGVERVQREERVEPDREWRSRQGITSEQMSR</sequence>
<protein>
    <submittedName>
        <fullName evidence="2">Uncharacterized protein</fullName>
    </submittedName>
</protein>
<feature type="compositionally biased region" description="Polar residues" evidence="1">
    <location>
        <begin position="113"/>
        <end position="122"/>
    </location>
</feature>
<dbReference type="AlphaFoldDB" id="A0A0C2GWS1"/>
<organism evidence="2 3">
    <name type="scientific">Ancylostoma duodenale</name>
    <dbReference type="NCBI Taxonomy" id="51022"/>
    <lineage>
        <taxon>Eukaryota</taxon>
        <taxon>Metazoa</taxon>
        <taxon>Ecdysozoa</taxon>
        <taxon>Nematoda</taxon>
        <taxon>Chromadorea</taxon>
        <taxon>Rhabditida</taxon>
        <taxon>Rhabditina</taxon>
        <taxon>Rhabditomorpha</taxon>
        <taxon>Strongyloidea</taxon>
        <taxon>Ancylostomatidae</taxon>
        <taxon>Ancylostomatinae</taxon>
        <taxon>Ancylostoma</taxon>
    </lineage>
</organism>
<evidence type="ECO:0000256" key="1">
    <source>
        <dbReference type="SAM" id="MobiDB-lite"/>
    </source>
</evidence>
<dbReference type="EMBL" id="KN728602">
    <property type="protein sequence ID" value="KIH63519.1"/>
    <property type="molecule type" value="Genomic_DNA"/>
</dbReference>
<dbReference type="OrthoDB" id="5869837at2759"/>
<keyword evidence="3" id="KW-1185">Reference proteome</keyword>
<reference evidence="2 3" key="1">
    <citation type="submission" date="2013-12" db="EMBL/GenBank/DDBJ databases">
        <title>Draft genome of the parsitic nematode Ancylostoma duodenale.</title>
        <authorList>
            <person name="Mitreva M."/>
        </authorList>
    </citation>
    <scope>NUCLEOTIDE SEQUENCE [LARGE SCALE GENOMIC DNA]</scope>
    <source>
        <strain evidence="2 3">Zhejiang</strain>
    </source>
</reference>